<dbReference type="PANTHER" id="PTHR35936">
    <property type="entry name" value="MEMBRANE-BOUND LYTIC MUREIN TRANSGLYCOSYLASE F"/>
    <property type="match status" value="1"/>
</dbReference>
<dbReference type="InterPro" id="IPR001638">
    <property type="entry name" value="Solute-binding_3/MltF_N"/>
</dbReference>
<dbReference type="SMART" id="SM00062">
    <property type="entry name" value="PBPb"/>
    <property type="match status" value="1"/>
</dbReference>
<dbReference type="Proteomes" id="UP000315577">
    <property type="component" value="Unassembled WGS sequence"/>
</dbReference>
<dbReference type="Gene3D" id="3.40.190.10">
    <property type="entry name" value="Periplasmic binding protein-like II"/>
    <property type="match status" value="2"/>
</dbReference>
<evidence type="ECO:0000256" key="1">
    <source>
        <dbReference type="ARBA" id="ARBA00022729"/>
    </source>
</evidence>
<keyword evidence="7" id="KW-1185">Reference proteome</keyword>
<dbReference type="Proteomes" id="UP000295536">
    <property type="component" value="Unassembled WGS sequence"/>
</dbReference>
<evidence type="ECO:0000313" key="6">
    <source>
        <dbReference type="Proteomes" id="UP000295536"/>
    </source>
</evidence>
<dbReference type="EMBL" id="VJNC01000004">
    <property type="protein sequence ID" value="TSE22960.1"/>
    <property type="molecule type" value="Genomic_DNA"/>
</dbReference>
<gene>
    <name evidence="5" type="primary">pheC</name>
    <name evidence="4" type="ORF">EDC36_10312</name>
    <name evidence="5" type="ORF">Tigna_00943</name>
</gene>
<name>A0A4V2UWB3_9BURK</name>
<accession>A0A4V2UWB3</accession>
<reference evidence="4 6" key="1">
    <citation type="submission" date="2019-03" db="EMBL/GenBank/DDBJ databases">
        <title>Genomic Encyclopedia of Type Strains, Phase IV (KMG-IV): sequencing the most valuable type-strain genomes for metagenomic binning, comparative biology and taxonomic classification.</title>
        <authorList>
            <person name="Goeker M."/>
        </authorList>
    </citation>
    <scope>NUCLEOTIDE SEQUENCE [LARGE SCALE GENOMIC DNA]</scope>
    <source>
        <strain evidence="4 6">DSM 12034</strain>
    </source>
</reference>
<evidence type="ECO:0000313" key="4">
    <source>
        <dbReference type="EMBL" id="TCS98957.1"/>
    </source>
</evidence>
<dbReference type="Pfam" id="PF00497">
    <property type="entry name" value="SBP_bac_3"/>
    <property type="match status" value="1"/>
</dbReference>
<evidence type="ECO:0000259" key="3">
    <source>
        <dbReference type="SMART" id="SM00062"/>
    </source>
</evidence>
<dbReference type="AlphaFoldDB" id="A0A4V2UWB3"/>
<protein>
    <submittedName>
        <fullName evidence="4">Amino acid ABC transporter substrate-binding protein (PAAT family)</fullName>
    </submittedName>
    <submittedName>
        <fullName evidence="5">Cyclohexadienyl dehydratase</fullName>
    </submittedName>
</protein>
<evidence type="ECO:0000313" key="7">
    <source>
        <dbReference type="Proteomes" id="UP000315577"/>
    </source>
</evidence>
<reference evidence="5 7" key="2">
    <citation type="submission" date="2019-07" db="EMBL/GenBank/DDBJ databases">
        <title>Tepidimonas ignava SPS-1037 draft genome.</title>
        <authorList>
            <person name="Da Costa M.S."/>
            <person name="Froufe H.J.C."/>
            <person name="Egas C."/>
            <person name="Albuquerque L."/>
        </authorList>
    </citation>
    <scope>NUCLEOTIDE SEQUENCE [LARGE SCALE GENOMIC DNA]</scope>
    <source>
        <strain evidence="5 7">SPS-1037</strain>
    </source>
</reference>
<dbReference type="EMBL" id="SMAH01000003">
    <property type="protein sequence ID" value="TCS98957.1"/>
    <property type="molecule type" value="Genomic_DNA"/>
</dbReference>
<comment type="caution">
    <text evidence="4">The sequence shown here is derived from an EMBL/GenBank/DDBJ whole genome shotgun (WGS) entry which is preliminary data.</text>
</comment>
<dbReference type="SUPFAM" id="SSF53850">
    <property type="entry name" value="Periplasmic binding protein-like II"/>
    <property type="match status" value="1"/>
</dbReference>
<dbReference type="PANTHER" id="PTHR35936:SF17">
    <property type="entry name" value="ARGININE-BINDING EXTRACELLULAR PROTEIN ARTP"/>
    <property type="match status" value="1"/>
</dbReference>
<dbReference type="RefSeq" id="WP_132961730.1">
    <property type="nucleotide sequence ID" value="NZ_SMAH01000003.1"/>
</dbReference>
<feature type="signal peptide" evidence="2">
    <location>
        <begin position="1"/>
        <end position="26"/>
    </location>
</feature>
<evidence type="ECO:0000256" key="2">
    <source>
        <dbReference type="SAM" id="SignalP"/>
    </source>
</evidence>
<sequence length="270" mass="30061">MTSLSIVVRRAALAILGGTLALVAQAAIPSSPRLQRIADSGQLRVCIWPDYYGVSYRNPRSLELSGIDIDNARHVARALGVQPVFVDSSFARLIDDLHSDRCDVAMFAIGITPQRQGKLAFTQPHLISDVYAITTKANPRIQRWDDIDKPGVVVVVAKGTLHEPLMRERLRAAELRVVDTPAAREQEVLSGRADVFMTDYPFGRRMLDLNDWARLIVPPSPYHLTPYAWAMKPDDDVFRARIDQILAEMKASGLLRSHAKRHGLEPIVAP</sequence>
<proteinExistence type="predicted"/>
<organism evidence="4 6">
    <name type="scientific">Tepidimonas ignava</name>
    <dbReference type="NCBI Taxonomy" id="114249"/>
    <lineage>
        <taxon>Bacteria</taxon>
        <taxon>Pseudomonadati</taxon>
        <taxon>Pseudomonadota</taxon>
        <taxon>Betaproteobacteria</taxon>
        <taxon>Burkholderiales</taxon>
        <taxon>Tepidimonas</taxon>
    </lineage>
</organism>
<dbReference type="CDD" id="cd13530">
    <property type="entry name" value="PBP2_peptides_like"/>
    <property type="match status" value="1"/>
</dbReference>
<evidence type="ECO:0000313" key="5">
    <source>
        <dbReference type="EMBL" id="TSE22960.1"/>
    </source>
</evidence>
<dbReference type="OrthoDB" id="8994218at2"/>
<feature type="chain" id="PRO_5021016313" evidence="2">
    <location>
        <begin position="27"/>
        <end position="270"/>
    </location>
</feature>
<keyword evidence="1 2" id="KW-0732">Signal</keyword>
<feature type="domain" description="Solute-binding protein family 3/N-terminal" evidence="3">
    <location>
        <begin position="42"/>
        <end position="266"/>
    </location>
</feature>